<evidence type="ECO:0000313" key="2">
    <source>
        <dbReference type="Proteomes" id="UP000475582"/>
    </source>
</evidence>
<dbReference type="EMBL" id="WNKY01000049">
    <property type="protein sequence ID" value="MTV41157.1"/>
    <property type="molecule type" value="Genomic_DNA"/>
</dbReference>
<dbReference type="AlphaFoldDB" id="A0A6L6PR77"/>
<gene>
    <name evidence="1" type="ORF">GM676_26700</name>
</gene>
<comment type="caution">
    <text evidence="1">The sequence shown here is derived from an EMBL/GenBank/DDBJ whole genome shotgun (WGS) entry which is preliminary data.</text>
</comment>
<sequence>MPYNLGMSEFSLAIPFALPPPELANDLIRALKMPALETLLVRHTALNYKVFDNDSRVLPHEAWLAHALGLASAPDQPDTGAPLATAVMRGCGLHAEAAEGHWFMLQPAHVQISRTHMLLSDLRGVQLNEADSRGLYDLARPYCEEIGKPLLHGAPGLWFLRADDWAGLRTASPDATSTQSMSDWLPEGDHARDFRKLQNEIQMLWHEHPINQARQARGLQAINSCWLWGGAGPTTPSGSVAIAAGGAPWLAALSAAPQPSAEQLLGQPGGPASVLLGDLIASAQVGDWADWLARMQRIEQEWLAPLLAALKAGRVSRLNLVLSHRNGWTTVSGAAMALRKFWRKPALTPLLKQS</sequence>
<dbReference type="Proteomes" id="UP000475582">
    <property type="component" value="Unassembled WGS sequence"/>
</dbReference>
<dbReference type="InterPro" id="IPR016631">
    <property type="entry name" value="Regulatory_RpfE"/>
</dbReference>
<dbReference type="PIRSF" id="PIRSF015283">
    <property type="entry name" value="Regulatory_RpfE"/>
    <property type="match status" value="1"/>
</dbReference>
<protein>
    <recommendedName>
        <fullName evidence="3">Phosphoglycerate mutase</fullName>
    </recommendedName>
</protein>
<organism evidence="1 2">
    <name type="scientific">Duganella radicis</name>
    <dbReference type="NCBI Taxonomy" id="551988"/>
    <lineage>
        <taxon>Bacteria</taxon>
        <taxon>Pseudomonadati</taxon>
        <taxon>Pseudomonadota</taxon>
        <taxon>Betaproteobacteria</taxon>
        <taxon>Burkholderiales</taxon>
        <taxon>Oxalobacteraceae</taxon>
        <taxon>Telluria group</taxon>
        <taxon>Duganella</taxon>
    </lineage>
</organism>
<evidence type="ECO:0008006" key="3">
    <source>
        <dbReference type="Google" id="ProtNLM"/>
    </source>
</evidence>
<keyword evidence="2" id="KW-1185">Reference proteome</keyword>
<proteinExistence type="predicted"/>
<dbReference type="OrthoDB" id="5295974at2"/>
<accession>A0A6L6PR77</accession>
<reference evidence="1 2" key="1">
    <citation type="submission" date="2019-11" db="EMBL/GenBank/DDBJ databases">
        <title>Type strains purchased from KCTC, JCM and DSMZ.</title>
        <authorList>
            <person name="Lu H."/>
        </authorList>
    </citation>
    <scope>NUCLEOTIDE SEQUENCE [LARGE SCALE GENOMIC DNA]</scope>
    <source>
        <strain evidence="1 2">KCTC 22382</strain>
    </source>
</reference>
<name>A0A6L6PR77_9BURK</name>
<evidence type="ECO:0000313" key="1">
    <source>
        <dbReference type="EMBL" id="MTV41157.1"/>
    </source>
</evidence>